<feature type="transmembrane region" description="Helical" evidence="2">
    <location>
        <begin position="517"/>
        <end position="538"/>
    </location>
</feature>
<keyword evidence="2" id="KW-0472">Membrane</keyword>
<proteinExistence type="predicted"/>
<feature type="region of interest" description="Disordered" evidence="1">
    <location>
        <begin position="316"/>
        <end position="372"/>
    </location>
</feature>
<name>A0A941DKU6_9BURK</name>
<feature type="compositionally biased region" description="Basic and acidic residues" evidence="1">
    <location>
        <begin position="343"/>
        <end position="367"/>
    </location>
</feature>
<accession>A0A941DKU6</accession>
<evidence type="ECO:0000256" key="2">
    <source>
        <dbReference type="SAM" id="Phobius"/>
    </source>
</evidence>
<evidence type="ECO:0000259" key="3">
    <source>
        <dbReference type="Pfam" id="PF04235"/>
    </source>
</evidence>
<evidence type="ECO:0000256" key="1">
    <source>
        <dbReference type="SAM" id="MobiDB-lite"/>
    </source>
</evidence>
<comment type="caution">
    <text evidence="4">The sequence shown here is derived from an EMBL/GenBank/DDBJ whole genome shotgun (WGS) entry which is preliminary data.</text>
</comment>
<feature type="transmembrane region" description="Helical" evidence="2">
    <location>
        <begin position="161"/>
        <end position="183"/>
    </location>
</feature>
<feature type="transmembrane region" description="Helical" evidence="2">
    <location>
        <begin position="544"/>
        <end position="562"/>
    </location>
</feature>
<evidence type="ECO:0000313" key="4">
    <source>
        <dbReference type="EMBL" id="MBR7781815.1"/>
    </source>
</evidence>
<dbReference type="InterPro" id="IPR007349">
    <property type="entry name" value="DUF418"/>
</dbReference>
<feature type="transmembrane region" description="Helical" evidence="2">
    <location>
        <begin position="478"/>
        <end position="496"/>
    </location>
</feature>
<reference evidence="4" key="1">
    <citation type="submission" date="2021-04" db="EMBL/GenBank/DDBJ databases">
        <title>novel species isolated from subtropical streams in China.</title>
        <authorList>
            <person name="Lu H."/>
        </authorList>
    </citation>
    <scope>NUCLEOTIDE SEQUENCE</scope>
    <source>
        <strain evidence="4">LFS511W</strain>
    </source>
</reference>
<feature type="transmembrane region" description="Helical" evidence="2">
    <location>
        <begin position="252"/>
        <end position="270"/>
    </location>
</feature>
<feature type="transmembrane region" description="Helical" evidence="2">
    <location>
        <begin position="403"/>
        <end position="425"/>
    </location>
</feature>
<feature type="transmembrane region" description="Helical" evidence="2">
    <location>
        <begin position="107"/>
        <end position="125"/>
    </location>
</feature>
<dbReference type="InterPro" id="IPR052529">
    <property type="entry name" value="Bact_Transport_Assoc"/>
</dbReference>
<feature type="compositionally biased region" description="Low complexity" evidence="1">
    <location>
        <begin position="328"/>
        <end position="342"/>
    </location>
</feature>
<dbReference type="EMBL" id="JAGSPN010000003">
    <property type="protein sequence ID" value="MBR7781815.1"/>
    <property type="molecule type" value="Genomic_DNA"/>
</dbReference>
<evidence type="ECO:0000313" key="5">
    <source>
        <dbReference type="Proteomes" id="UP000680067"/>
    </source>
</evidence>
<dbReference type="Proteomes" id="UP000680067">
    <property type="component" value="Unassembled WGS sequence"/>
</dbReference>
<dbReference type="Pfam" id="PF04235">
    <property type="entry name" value="DUF418"/>
    <property type="match status" value="1"/>
</dbReference>
<keyword evidence="2" id="KW-0812">Transmembrane</keyword>
<feature type="transmembrane region" description="Helical" evidence="2">
    <location>
        <begin position="137"/>
        <end position="154"/>
    </location>
</feature>
<protein>
    <submittedName>
        <fullName evidence="4">DUF418 domain-containing protein</fullName>
    </submittedName>
</protein>
<organism evidence="4 5">
    <name type="scientific">Undibacterium luofuense</name>
    <dbReference type="NCBI Taxonomy" id="2828733"/>
    <lineage>
        <taxon>Bacteria</taxon>
        <taxon>Pseudomonadati</taxon>
        <taxon>Pseudomonadota</taxon>
        <taxon>Betaproteobacteria</taxon>
        <taxon>Burkholderiales</taxon>
        <taxon>Oxalobacteraceae</taxon>
        <taxon>Undibacterium</taxon>
    </lineage>
</organism>
<feature type="compositionally biased region" description="Polar residues" evidence="1">
    <location>
        <begin position="316"/>
        <end position="326"/>
    </location>
</feature>
<keyword evidence="2" id="KW-1133">Transmembrane helix</keyword>
<feature type="transmembrane region" description="Helical" evidence="2">
    <location>
        <begin position="189"/>
        <end position="216"/>
    </location>
</feature>
<feature type="transmembrane region" description="Helical" evidence="2">
    <location>
        <begin position="282"/>
        <end position="305"/>
    </location>
</feature>
<gene>
    <name evidence="4" type="ORF">KDM89_06660</name>
</gene>
<feature type="transmembrane region" description="Helical" evidence="2">
    <location>
        <begin position="228"/>
        <end position="246"/>
    </location>
</feature>
<dbReference type="PANTHER" id="PTHR30590:SF2">
    <property type="entry name" value="INNER MEMBRANE PROTEIN"/>
    <property type="match status" value="1"/>
</dbReference>
<dbReference type="RefSeq" id="WP_212687151.1">
    <property type="nucleotide sequence ID" value="NZ_JAGSPN010000003.1"/>
</dbReference>
<dbReference type="AlphaFoldDB" id="A0A941DKU6"/>
<sequence length="591" mass="66028">MQSDVNNVMADISESQLQQKQVVQHQTETETQVQPVQQKSPMTPIASNERIEVLDVIRGFALIGIFLMNIEFFNRSTYEIGEGIPHGLAGLNWLAAVGIQYFVTGKFWTIFSVLFGMGFAVMLTRAQASGSEFLKPYIRRVAALAVFGILHNTFLWSCDILYCYAVTASMLLLILFASVRVFVSGTVLFGVIAFFPAMSAFFSIAAVFALAAWIALYLRNERGIVHGFYAVSASLLMVVAGGIAAFTEKKDVALIVLLIAVFGFVLSYVLKRFHRKPEQRPLAVGVIYYLSIFVVAVAMSAYQYVTVDQTETVTSRIHQNSQNDQKTAAADMASAAGSAKPAQKTEDKKTLKNPEKKQQNSSDKGDDQSDDSDEEVRLVQINAYIELVKFRAYEFADNYGGRIWASLTVIALFLIGFGLMRLGVMENTGAYLSQFKKMAWTGIPVGWSIGLASAYFATEHFPGKNDEAFSLSTSMRDLSDLPGCLGYLSLLVCLMHTRCARYLRHLAPYGRMALTNYLGQSLIASTVFYGYGLGWYGMERAKQVVFVFAVALLQIAFSHWWLARFRYGPMEWVWRAITYRTLPENRIRRTS</sequence>
<keyword evidence="5" id="KW-1185">Reference proteome</keyword>
<dbReference type="PANTHER" id="PTHR30590">
    <property type="entry name" value="INNER MEMBRANE PROTEIN"/>
    <property type="match status" value="1"/>
</dbReference>
<feature type="transmembrane region" description="Helical" evidence="2">
    <location>
        <begin position="437"/>
        <end position="458"/>
    </location>
</feature>
<feature type="domain" description="DUF418" evidence="3">
    <location>
        <begin position="419"/>
        <end position="580"/>
    </location>
</feature>